<reference evidence="2" key="1">
    <citation type="journal article" date="2013" name="Extremophiles">
        <title>Proteinivorax tanatarense gen. nov., sp. nov., an anaerobic, haloalkaliphilic, proteolytic bacterium isolated from a decaying algal bloom, and proposal of Proteinivoraceae fam. nov.</title>
        <authorList>
            <person name="Kevbrin V."/>
            <person name="Boltyanskaya Y."/>
            <person name="Zhilina T."/>
            <person name="Kolganova T."/>
            <person name="Lavrentjeva E."/>
            <person name="Kuznetsov B."/>
        </authorList>
    </citation>
    <scope>NUCLEOTIDE SEQUENCE</scope>
    <source>
        <strain evidence="2">Z-910T</strain>
    </source>
</reference>
<protein>
    <submittedName>
        <fullName evidence="2">Uncharacterized protein</fullName>
    </submittedName>
</protein>
<accession>A0AAU7VKG7</accession>
<feature type="transmembrane region" description="Helical" evidence="1">
    <location>
        <begin position="74"/>
        <end position="96"/>
    </location>
</feature>
<keyword evidence="1" id="KW-0812">Transmembrane</keyword>
<feature type="transmembrane region" description="Helical" evidence="1">
    <location>
        <begin position="45"/>
        <end position="62"/>
    </location>
</feature>
<name>A0AAU7VKG7_9FIRM</name>
<proteinExistence type="predicted"/>
<feature type="transmembrane region" description="Helical" evidence="1">
    <location>
        <begin position="6"/>
        <end position="24"/>
    </location>
</feature>
<keyword evidence="1" id="KW-0472">Membrane</keyword>
<dbReference type="RefSeq" id="WP_350343336.1">
    <property type="nucleotide sequence ID" value="NZ_CP158367.1"/>
</dbReference>
<dbReference type="AlphaFoldDB" id="A0AAU7VKG7"/>
<dbReference type="EMBL" id="CP158367">
    <property type="protein sequence ID" value="XBX74584.1"/>
    <property type="molecule type" value="Genomic_DNA"/>
</dbReference>
<evidence type="ECO:0000256" key="1">
    <source>
        <dbReference type="SAM" id="Phobius"/>
    </source>
</evidence>
<evidence type="ECO:0000313" key="2">
    <source>
        <dbReference type="EMBL" id="XBX74584.1"/>
    </source>
</evidence>
<sequence>MTELMSIFKLVYVVIFFAAIFVVFKFDWSKEGQDERGKEIMNKSYGFIFPLVPFGWFVLHLFDKYVRPFSLEEYKWAVWFLVTSLMILHGILVTIYKKKL</sequence>
<organism evidence="2">
    <name type="scientific">Proteinivorax tanatarense</name>
    <dbReference type="NCBI Taxonomy" id="1260629"/>
    <lineage>
        <taxon>Bacteria</taxon>
        <taxon>Bacillati</taxon>
        <taxon>Bacillota</taxon>
        <taxon>Clostridia</taxon>
        <taxon>Eubacteriales</taxon>
        <taxon>Proteinivoracaceae</taxon>
        <taxon>Proteinivorax</taxon>
    </lineage>
</organism>
<keyword evidence="1" id="KW-1133">Transmembrane helix</keyword>
<gene>
    <name evidence="2" type="ORF">PRVXT_002633</name>
</gene>
<reference evidence="2" key="2">
    <citation type="submission" date="2024-06" db="EMBL/GenBank/DDBJ databases">
        <authorList>
            <person name="Petrova K.O."/>
            <person name="Toshchakov S.V."/>
            <person name="Boltjanskaja Y.V."/>
            <person name="Kevbrin V."/>
        </authorList>
    </citation>
    <scope>NUCLEOTIDE SEQUENCE</scope>
    <source>
        <strain evidence="2">Z-910T</strain>
    </source>
</reference>